<dbReference type="Proteomes" id="UP000295344">
    <property type="component" value="Unassembled WGS sequence"/>
</dbReference>
<protein>
    <submittedName>
        <fullName evidence="2">Uncharacterized protein</fullName>
    </submittedName>
</protein>
<evidence type="ECO:0000256" key="1">
    <source>
        <dbReference type="SAM" id="MobiDB-lite"/>
    </source>
</evidence>
<name>A0A4R7FFF3_9MICO</name>
<dbReference type="AlphaFoldDB" id="A0A4R7FFF3"/>
<evidence type="ECO:0000313" key="3">
    <source>
        <dbReference type="Proteomes" id="UP000295344"/>
    </source>
</evidence>
<feature type="region of interest" description="Disordered" evidence="1">
    <location>
        <begin position="37"/>
        <end position="59"/>
    </location>
</feature>
<reference evidence="2 3" key="1">
    <citation type="submission" date="2019-03" db="EMBL/GenBank/DDBJ databases">
        <title>Genomic Encyclopedia of Archaeal and Bacterial Type Strains, Phase II (KMG-II): from individual species to whole genera.</title>
        <authorList>
            <person name="Goeker M."/>
        </authorList>
    </citation>
    <scope>NUCLEOTIDE SEQUENCE [LARGE SCALE GENOMIC DNA]</scope>
    <source>
        <strain evidence="2 3">DSM 24782</strain>
    </source>
</reference>
<accession>A0A4R7FFF3</accession>
<proteinExistence type="predicted"/>
<dbReference type="EMBL" id="SOAM01000004">
    <property type="protein sequence ID" value="TDS74863.1"/>
    <property type="molecule type" value="Genomic_DNA"/>
</dbReference>
<organism evidence="2 3">
    <name type="scientific">Amnibacterium kyonggiense</name>
    <dbReference type="NCBI Taxonomy" id="595671"/>
    <lineage>
        <taxon>Bacteria</taxon>
        <taxon>Bacillati</taxon>
        <taxon>Actinomycetota</taxon>
        <taxon>Actinomycetes</taxon>
        <taxon>Micrococcales</taxon>
        <taxon>Microbacteriaceae</taxon>
        <taxon>Amnibacterium</taxon>
    </lineage>
</organism>
<comment type="caution">
    <text evidence="2">The sequence shown here is derived from an EMBL/GenBank/DDBJ whole genome shotgun (WGS) entry which is preliminary data.</text>
</comment>
<dbReference type="RefSeq" id="WP_133767526.1">
    <property type="nucleotide sequence ID" value="NZ_BAAARP010000001.1"/>
</dbReference>
<gene>
    <name evidence="2" type="ORF">CLV52_3385</name>
</gene>
<keyword evidence="3" id="KW-1185">Reference proteome</keyword>
<sequence length="59" mass="6263">MLTVVLIVLAVASAWALLAVLFAFLAGGVIHARDHRDAPYGGFSGPRPITPLPVLRTPR</sequence>
<evidence type="ECO:0000313" key="2">
    <source>
        <dbReference type="EMBL" id="TDS74863.1"/>
    </source>
</evidence>